<evidence type="ECO:0000259" key="1">
    <source>
        <dbReference type="PROSITE" id="PS51201"/>
    </source>
</evidence>
<dbReference type="Pfam" id="PF02254">
    <property type="entry name" value="TrkA_N"/>
    <property type="match status" value="1"/>
</dbReference>
<name>A0ABS2SN89_9BACI</name>
<dbReference type="PROSITE" id="PS51201">
    <property type="entry name" value="RCK_N"/>
    <property type="match status" value="1"/>
</dbReference>
<keyword evidence="4" id="KW-1185">Reference proteome</keyword>
<dbReference type="InterPro" id="IPR036721">
    <property type="entry name" value="RCK_C_sf"/>
</dbReference>
<dbReference type="Gene3D" id="3.30.70.1450">
    <property type="entry name" value="Regulator of K+ conductance, C-terminal domain"/>
    <property type="match status" value="1"/>
</dbReference>
<evidence type="ECO:0000313" key="3">
    <source>
        <dbReference type="EMBL" id="MBM7836988.1"/>
    </source>
</evidence>
<dbReference type="InterPro" id="IPR050721">
    <property type="entry name" value="Trk_Ktr_HKT_K-transport"/>
</dbReference>
<protein>
    <submittedName>
        <fullName evidence="3">Trk system potassium uptake protein TrkA</fullName>
    </submittedName>
</protein>
<dbReference type="Gene3D" id="3.40.50.720">
    <property type="entry name" value="NAD(P)-binding Rossmann-like Domain"/>
    <property type="match status" value="1"/>
</dbReference>
<feature type="domain" description="RCK C-terminal" evidence="2">
    <location>
        <begin position="138"/>
        <end position="221"/>
    </location>
</feature>
<comment type="caution">
    <text evidence="3">The sequence shown here is derived from an EMBL/GenBank/DDBJ whole genome shotgun (WGS) entry which is preliminary data.</text>
</comment>
<dbReference type="PANTHER" id="PTHR43833">
    <property type="entry name" value="POTASSIUM CHANNEL PROTEIN 2-RELATED-RELATED"/>
    <property type="match status" value="1"/>
</dbReference>
<dbReference type="Pfam" id="PF02080">
    <property type="entry name" value="TrkA_C"/>
    <property type="match status" value="1"/>
</dbReference>
<sequence>MRNQKKQCIVIGLNNFWESICNELARQGHGVVAVDIDEKQIDHFKDAPFTVICLDPTDSHVLQKLDVNQFDFGVVAMGSDIEASILTAINLKDLGVPKLWAKASTPQHRQLLEKLGVDHVVQPETNMGVRIAQNMLSESFVDFISLSNKYSIVEFIATEQLTNKTIEMLSLKKRYHLNLVAVQSADSINFTPMPTDTINSGDLLIIIGLDKDIQRFSEAEL</sequence>
<accession>A0ABS2SN89</accession>
<dbReference type="PANTHER" id="PTHR43833:SF7">
    <property type="entry name" value="KTR SYSTEM POTASSIUM UPTAKE PROTEIN C"/>
    <property type="match status" value="1"/>
</dbReference>
<dbReference type="SUPFAM" id="SSF116726">
    <property type="entry name" value="TrkA C-terminal domain-like"/>
    <property type="match status" value="1"/>
</dbReference>
<organism evidence="3 4">
    <name type="scientific">Shouchella xiaoxiensis</name>
    <dbReference type="NCBI Taxonomy" id="766895"/>
    <lineage>
        <taxon>Bacteria</taxon>
        <taxon>Bacillati</taxon>
        <taxon>Bacillota</taxon>
        <taxon>Bacilli</taxon>
        <taxon>Bacillales</taxon>
        <taxon>Bacillaceae</taxon>
        <taxon>Shouchella</taxon>
    </lineage>
</organism>
<gene>
    <name evidence="3" type="ORF">JOC54_000219</name>
</gene>
<dbReference type="InterPro" id="IPR036291">
    <property type="entry name" value="NAD(P)-bd_dom_sf"/>
</dbReference>
<evidence type="ECO:0000259" key="2">
    <source>
        <dbReference type="PROSITE" id="PS51202"/>
    </source>
</evidence>
<proteinExistence type="predicted"/>
<feature type="domain" description="RCK N-terminal" evidence="1">
    <location>
        <begin position="5"/>
        <end position="121"/>
    </location>
</feature>
<evidence type="ECO:0000313" key="4">
    <source>
        <dbReference type="Proteomes" id="UP001179280"/>
    </source>
</evidence>
<reference evidence="3" key="1">
    <citation type="submission" date="2021-01" db="EMBL/GenBank/DDBJ databases">
        <title>Genomic Encyclopedia of Type Strains, Phase IV (KMG-IV): sequencing the most valuable type-strain genomes for metagenomic binning, comparative biology and taxonomic classification.</title>
        <authorList>
            <person name="Goeker M."/>
        </authorList>
    </citation>
    <scope>NUCLEOTIDE SEQUENCE</scope>
    <source>
        <strain evidence="3">DSM 21943</strain>
    </source>
</reference>
<dbReference type="InterPro" id="IPR006037">
    <property type="entry name" value="RCK_C"/>
</dbReference>
<dbReference type="EMBL" id="JAFBCV010000001">
    <property type="protein sequence ID" value="MBM7836988.1"/>
    <property type="molecule type" value="Genomic_DNA"/>
</dbReference>
<dbReference type="Proteomes" id="UP001179280">
    <property type="component" value="Unassembled WGS sequence"/>
</dbReference>
<dbReference type="SUPFAM" id="SSF51735">
    <property type="entry name" value="NAD(P)-binding Rossmann-fold domains"/>
    <property type="match status" value="1"/>
</dbReference>
<dbReference type="PROSITE" id="PS51202">
    <property type="entry name" value="RCK_C"/>
    <property type="match status" value="1"/>
</dbReference>
<dbReference type="InterPro" id="IPR003148">
    <property type="entry name" value="RCK_N"/>
</dbReference>
<dbReference type="RefSeq" id="WP_204463745.1">
    <property type="nucleotide sequence ID" value="NZ_JAFBCV010000001.1"/>
</dbReference>